<dbReference type="EMBL" id="UINC01167523">
    <property type="protein sequence ID" value="SVD70087.1"/>
    <property type="molecule type" value="Genomic_DNA"/>
</dbReference>
<feature type="non-terminal residue" evidence="1">
    <location>
        <position position="46"/>
    </location>
</feature>
<reference evidence="1" key="1">
    <citation type="submission" date="2018-05" db="EMBL/GenBank/DDBJ databases">
        <authorList>
            <person name="Lanie J.A."/>
            <person name="Ng W.-L."/>
            <person name="Kazmierczak K.M."/>
            <person name="Andrzejewski T.M."/>
            <person name="Davidsen T.M."/>
            <person name="Wayne K.J."/>
            <person name="Tettelin H."/>
            <person name="Glass J.I."/>
            <person name="Rusch D."/>
            <person name="Podicherti R."/>
            <person name="Tsui H.-C.T."/>
            <person name="Winkler M.E."/>
        </authorList>
    </citation>
    <scope>NUCLEOTIDE SEQUENCE</scope>
</reference>
<proteinExistence type="predicted"/>
<name>A0A382XFY9_9ZZZZ</name>
<gene>
    <name evidence="1" type="ORF">METZ01_LOCUS422941</name>
</gene>
<protein>
    <submittedName>
        <fullName evidence="1">Uncharacterized protein</fullName>
    </submittedName>
</protein>
<dbReference type="AlphaFoldDB" id="A0A382XFY9"/>
<accession>A0A382XFY9</accession>
<evidence type="ECO:0000313" key="1">
    <source>
        <dbReference type="EMBL" id="SVD70087.1"/>
    </source>
</evidence>
<sequence>MATKFRKDDERVLATGTTMPQMVEMFLNRHGLPDWFLTHKMPVRDS</sequence>
<organism evidence="1">
    <name type="scientific">marine metagenome</name>
    <dbReference type="NCBI Taxonomy" id="408172"/>
    <lineage>
        <taxon>unclassified sequences</taxon>
        <taxon>metagenomes</taxon>
        <taxon>ecological metagenomes</taxon>
    </lineage>
</organism>